<dbReference type="KEGG" id="sus:Acid_4668"/>
<dbReference type="OrthoDB" id="122319at2"/>
<accession>Q01XI8</accession>
<gene>
    <name evidence="3" type="ordered locus">Acid_4668</name>
</gene>
<evidence type="ECO:0000313" key="3">
    <source>
        <dbReference type="EMBL" id="ABJ85627.1"/>
    </source>
</evidence>
<dbReference type="EMBL" id="CP000473">
    <property type="protein sequence ID" value="ABJ85627.1"/>
    <property type="molecule type" value="Genomic_DNA"/>
</dbReference>
<keyword evidence="1" id="KW-0732">Signal</keyword>
<name>Q01XI8_SOLUE</name>
<dbReference type="eggNOG" id="ENOG502ZVV7">
    <property type="taxonomic scope" value="Bacteria"/>
</dbReference>
<evidence type="ECO:0000259" key="2">
    <source>
        <dbReference type="Pfam" id="PF07589"/>
    </source>
</evidence>
<organism evidence="3">
    <name type="scientific">Solibacter usitatus (strain Ellin6076)</name>
    <dbReference type="NCBI Taxonomy" id="234267"/>
    <lineage>
        <taxon>Bacteria</taxon>
        <taxon>Pseudomonadati</taxon>
        <taxon>Acidobacteriota</taxon>
        <taxon>Terriglobia</taxon>
        <taxon>Bryobacterales</taxon>
        <taxon>Solibacteraceae</taxon>
        <taxon>Candidatus Solibacter</taxon>
    </lineage>
</organism>
<dbReference type="HOGENOM" id="CLU_1170044_0_0_0"/>
<feature type="signal peptide" evidence="1">
    <location>
        <begin position="1"/>
        <end position="21"/>
    </location>
</feature>
<dbReference type="AlphaFoldDB" id="Q01XI8"/>
<feature type="domain" description="Ice-binding protein C-terminal" evidence="2">
    <location>
        <begin position="210"/>
        <end position="234"/>
    </location>
</feature>
<protein>
    <recommendedName>
        <fullName evidence="2">Ice-binding protein C-terminal domain-containing protein</fullName>
    </recommendedName>
</protein>
<feature type="chain" id="PRO_5004163414" description="Ice-binding protein C-terminal domain-containing protein" evidence="1">
    <location>
        <begin position="22"/>
        <end position="237"/>
    </location>
</feature>
<dbReference type="Pfam" id="PF07589">
    <property type="entry name" value="PEP-CTERM"/>
    <property type="match status" value="1"/>
</dbReference>
<dbReference type="InParanoid" id="Q01XI8"/>
<dbReference type="InterPro" id="IPR013424">
    <property type="entry name" value="Ice-binding_C"/>
</dbReference>
<evidence type="ECO:0000256" key="1">
    <source>
        <dbReference type="SAM" id="SignalP"/>
    </source>
</evidence>
<proteinExistence type="predicted"/>
<sequence length="237" mass="24411" precursor="true">MRTFAILVSMLGLAGVSISQAAPTTINSAGGVGNNLGLNVACTGLCLSPGGPLPASPKANFTINNNIPVSSGWSNPFTGSSWITFLSSQTGTPTPTGQTACGGAPICNNDFVTFYQDFTASGPDLAGTLKVMADDTAAVWINGVLAFAANGPYDPINNTYLTCSNIPVGCLNPTTVGTANFTANNGANRIVFQVYQRDGSGYGLDYQISTVPEPGFYGALALGLSALCFAFRRKRIA</sequence>
<reference evidence="3" key="1">
    <citation type="submission" date="2006-10" db="EMBL/GenBank/DDBJ databases">
        <title>Complete sequence of Solibacter usitatus Ellin6076.</title>
        <authorList>
            <consortium name="US DOE Joint Genome Institute"/>
            <person name="Copeland A."/>
            <person name="Lucas S."/>
            <person name="Lapidus A."/>
            <person name="Barry K."/>
            <person name="Detter J.C."/>
            <person name="Glavina del Rio T."/>
            <person name="Hammon N."/>
            <person name="Israni S."/>
            <person name="Dalin E."/>
            <person name="Tice H."/>
            <person name="Pitluck S."/>
            <person name="Thompson L.S."/>
            <person name="Brettin T."/>
            <person name="Bruce D."/>
            <person name="Han C."/>
            <person name="Tapia R."/>
            <person name="Gilna P."/>
            <person name="Schmutz J."/>
            <person name="Larimer F."/>
            <person name="Land M."/>
            <person name="Hauser L."/>
            <person name="Kyrpides N."/>
            <person name="Mikhailova N."/>
            <person name="Janssen P.H."/>
            <person name="Kuske C.R."/>
            <person name="Richardson P."/>
        </authorList>
    </citation>
    <scope>NUCLEOTIDE SEQUENCE</scope>
    <source>
        <strain evidence="3">Ellin6076</strain>
    </source>
</reference>